<keyword evidence="2" id="KW-1185">Reference proteome</keyword>
<dbReference type="STRING" id="85066.A0A091E7S4"/>
<protein>
    <submittedName>
        <fullName evidence="1">Uncharacterized protein</fullName>
    </submittedName>
</protein>
<reference evidence="1 2" key="1">
    <citation type="submission" date="2014-04" db="EMBL/GenBank/DDBJ databases">
        <title>Genome evolution of avian class.</title>
        <authorList>
            <person name="Zhang G."/>
            <person name="Li C."/>
        </authorList>
    </citation>
    <scope>NUCLEOTIDE SEQUENCE [LARGE SCALE GENOMIC DNA]</scope>
    <source>
        <strain evidence="1">BGI_N302</strain>
    </source>
</reference>
<evidence type="ECO:0000313" key="2">
    <source>
        <dbReference type="Proteomes" id="UP000052976"/>
    </source>
</evidence>
<feature type="non-terminal residue" evidence="1">
    <location>
        <position position="72"/>
    </location>
</feature>
<evidence type="ECO:0000313" key="1">
    <source>
        <dbReference type="EMBL" id="KFO52554.1"/>
    </source>
</evidence>
<sequence>SAGGDTSIPAGAVLETPKKEEFNIEERIPVYLRNLGIEQSPGTILAPFVPRRPLRELEFSPVELRTLKDPLD</sequence>
<name>A0A091E7S4_CORBR</name>
<organism evidence="1 2">
    <name type="scientific">Corvus brachyrhynchos</name>
    <name type="common">American crow</name>
    <dbReference type="NCBI Taxonomy" id="85066"/>
    <lineage>
        <taxon>Eukaryota</taxon>
        <taxon>Metazoa</taxon>
        <taxon>Chordata</taxon>
        <taxon>Craniata</taxon>
        <taxon>Vertebrata</taxon>
        <taxon>Euteleostomi</taxon>
        <taxon>Archelosauria</taxon>
        <taxon>Archosauria</taxon>
        <taxon>Dinosauria</taxon>
        <taxon>Saurischia</taxon>
        <taxon>Theropoda</taxon>
        <taxon>Coelurosauria</taxon>
        <taxon>Aves</taxon>
        <taxon>Neognathae</taxon>
        <taxon>Neoaves</taxon>
        <taxon>Telluraves</taxon>
        <taxon>Australaves</taxon>
        <taxon>Passeriformes</taxon>
        <taxon>Corvoidea</taxon>
        <taxon>Corvidae</taxon>
        <taxon>Corvus</taxon>
    </lineage>
</organism>
<dbReference type="GO" id="GO:0005813">
    <property type="term" value="C:centrosome"/>
    <property type="evidence" value="ECO:0007669"/>
    <property type="project" value="TreeGrafter"/>
</dbReference>
<dbReference type="PANTHER" id="PTHR21553">
    <property type="entry name" value="ALMS1-RELATED"/>
    <property type="match status" value="1"/>
</dbReference>
<accession>A0A091E7S4</accession>
<dbReference type="GO" id="GO:0008017">
    <property type="term" value="F:microtubule binding"/>
    <property type="evidence" value="ECO:0007669"/>
    <property type="project" value="TreeGrafter"/>
</dbReference>
<feature type="non-terminal residue" evidence="1">
    <location>
        <position position="1"/>
    </location>
</feature>
<dbReference type="GO" id="GO:0046599">
    <property type="term" value="P:regulation of centriole replication"/>
    <property type="evidence" value="ECO:0007669"/>
    <property type="project" value="TreeGrafter"/>
</dbReference>
<proteinExistence type="predicted"/>
<dbReference type="AlphaFoldDB" id="A0A091E7S4"/>
<dbReference type="Proteomes" id="UP000052976">
    <property type="component" value="Unassembled WGS sequence"/>
</dbReference>
<dbReference type="GO" id="GO:0005814">
    <property type="term" value="C:centriole"/>
    <property type="evidence" value="ECO:0007669"/>
    <property type="project" value="TreeGrafter"/>
</dbReference>
<dbReference type="GO" id="GO:0005829">
    <property type="term" value="C:cytosol"/>
    <property type="evidence" value="ECO:0007669"/>
    <property type="project" value="TreeGrafter"/>
</dbReference>
<dbReference type="EMBL" id="KK717778">
    <property type="protein sequence ID" value="KFO52554.1"/>
    <property type="molecule type" value="Genomic_DNA"/>
</dbReference>
<dbReference type="PANTHER" id="PTHR21553:SF22">
    <property type="entry name" value="CENTROSOME-ASSOCIATED PROTEIN ALMS1"/>
    <property type="match status" value="1"/>
</dbReference>
<gene>
    <name evidence="1" type="ORF">N302_15835</name>
</gene>